<dbReference type="Gene3D" id="3.40.50.300">
    <property type="entry name" value="P-loop containing nucleotide triphosphate hydrolases"/>
    <property type="match status" value="1"/>
</dbReference>
<dbReference type="InterPro" id="IPR023823">
    <property type="entry name" value="CHP04066_peptide_maturation"/>
</dbReference>
<dbReference type="NCBIfam" id="TIGR04066">
    <property type="entry name" value="nat_prod_clost"/>
    <property type="match status" value="1"/>
</dbReference>
<comment type="caution">
    <text evidence="1">The sequence shown here is derived from an EMBL/GenBank/DDBJ whole genome shotgun (WGS) entry which is preliminary data.</text>
</comment>
<evidence type="ECO:0008006" key="3">
    <source>
        <dbReference type="Google" id="ProtNLM"/>
    </source>
</evidence>
<dbReference type="SUPFAM" id="SSF52540">
    <property type="entry name" value="P-loop containing nucleoside triphosphate hydrolases"/>
    <property type="match status" value="1"/>
</dbReference>
<reference evidence="1" key="2">
    <citation type="submission" date="2020-09" db="EMBL/GenBank/DDBJ databases">
        <authorList>
            <person name="Sun Q."/>
            <person name="Zhou Y."/>
        </authorList>
    </citation>
    <scope>NUCLEOTIDE SEQUENCE</scope>
    <source>
        <strain evidence="1">CGMCC 1.16134</strain>
    </source>
</reference>
<sequence>MKNDVLIYPYDSSFAPILRSNNFIDKFNEIHLCSLNGSGLCGKDASIADGGSALNLVVKKDFDALLSIVDTVIFTEVDSYIDFEWSLYPKIKMAIDAHKKIINLAPLSPQIREELRINSIENEVLFEDYSNNPDSTIDEINCREGILNINTPVIVVMGLSNSTGKFTTQINIKKQLEESGYKISMIGSRSYCEFLGYHSFPNFMTERKFDDVEKIFLFNKYIKNIEKSENPDVIVICIPGGIVPYDNKIHNNFGITAFLVSQAVVPDASVLCLFHEDFTAKYLELIGNTVKYRFGFEIDAYNISNRQIDWVEMVNAKPEKVRSSTINIKLIDKTIEKVNSLTTVPIYNLLSDKGDLTEMLINKLSENSNSVVF</sequence>
<name>A0A917FQ97_9BACL</name>
<organism evidence="1 2">
    <name type="scientific">Paenibacillus albidus</name>
    <dbReference type="NCBI Taxonomy" id="2041023"/>
    <lineage>
        <taxon>Bacteria</taxon>
        <taxon>Bacillati</taxon>
        <taxon>Bacillota</taxon>
        <taxon>Bacilli</taxon>
        <taxon>Bacillales</taxon>
        <taxon>Paenibacillaceae</taxon>
        <taxon>Paenibacillus</taxon>
    </lineage>
</organism>
<evidence type="ECO:0000313" key="1">
    <source>
        <dbReference type="EMBL" id="GGF94574.1"/>
    </source>
</evidence>
<dbReference type="Proteomes" id="UP000637643">
    <property type="component" value="Unassembled WGS sequence"/>
</dbReference>
<keyword evidence="2" id="KW-1185">Reference proteome</keyword>
<reference evidence="1" key="1">
    <citation type="journal article" date="2014" name="Int. J. Syst. Evol. Microbiol.">
        <title>Complete genome sequence of Corynebacterium casei LMG S-19264T (=DSM 44701T), isolated from a smear-ripened cheese.</title>
        <authorList>
            <consortium name="US DOE Joint Genome Institute (JGI-PGF)"/>
            <person name="Walter F."/>
            <person name="Albersmeier A."/>
            <person name="Kalinowski J."/>
            <person name="Ruckert C."/>
        </authorList>
    </citation>
    <scope>NUCLEOTIDE SEQUENCE</scope>
    <source>
        <strain evidence="1">CGMCC 1.16134</strain>
    </source>
</reference>
<protein>
    <recommendedName>
        <fullName evidence="3">TIGR04066 family peptide maturation system protein</fullName>
    </recommendedName>
</protein>
<accession>A0A917FQ97</accession>
<dbReference type="RefSeq" id="WP_189028795.1">
    <property type="nucleotide sequence ID" value="NZ_BMKR01000022.1"/>
</dbReference>
<dbReference type="InterPro" id="IPR027417">
    <property type="entry name" value="P-loop_NTPase"/>
</dbReference>
<evidence type="ECO:0000313" key="2">
    <source>
        <dbReference type="Proteomes" id="UP000637643"/>
    </source>
</evidence>
<proteinExistence type="predicted"/>
<gene>
    <name evidence="1" type="ORF">GCM10010912_44410</name>
</gene>
<dbReference type="EMBL" id="BMKR01000022">
    <property type="protein sequence ID" value="GGF94574.1"/>
    <property type="molecule type" value="Genomic_DNA"/>
</dbReference>
<dbReference type="AlphaFoldDB" id="A0A917FQ97"/>